<evidence type="ECO:0000256" key="1">
    <source>
        <dbReference type="SAM" id="MobiDB-lite"/>
    </source>
</evidence>
<dbReference type="AlphaFoldDB" id="A0A7S3NK35"/>
<protein>
    <recommendedName>
        <fullName evidence="3">Glycoside hydrolase family 42 N-terminal domain-containing protein</fullName>
    </recommendedName>
</protein>
<name>A0A7S3NK35_9STRA</name>
<sequence>MNNMKSCDISLLISFFFSRHNVIGGDRILQPPNLTGDREKKAFGVWSWPSYDPSTLDRRLGPNVIGVPIIAHWRSVEPVRGVYKWDHIISKIEAAVESAFYVSLMLWISPGTPQWLFNEIGFIETDRKIDNFNRKTNENKFPHYDNYKFRDYFQSLIIEFAMMVKSLPLNLKSSILFIQVAEGSTGDPGGYKGNVILSSSQLISNNSREKQGPPPLDKTNYTKYRLWVWDLYLRHFQSFIPALVFNPDYEIHQQIDWILATGSKREGLGTRIQNTNIGLKMGHFSHGYHISSGKERKLFYLRLLRNAQVRGFSIFSRGEMDKEIETSGYAHHNIPQTLYWSALYALHNFLDIWNVLVNYVSKPQLQSIFQLFNRYAGQRDPILSRHAFIAFRQGLDASDTFRFPVARFGGAQRNNKFRYKAIQTAFSHLGARLEDVDAVIGKAMVNRHRKGYNDVGWKIFDSDYQRHLYLLPSSKSIPLWHVYDNTSTESSHFVENVAVNNSTLYGRFARAINSSQHLDLAFTSSFFQLHISKFLQSRSSALLIHLKIAIIYLDRGTAAFAIVPANYSQQPKNYVNYKNEKPPSTATIIRCTNSGQWHRHVSYLTLQLNDIKQQSSPTERCPHISIVHLGSSSSMDLPLIFHLVEIQDLSSVYSLRRDYYSKTVIPSVSPIAVTPSPTVNSKSISSFQEFHSYYPKSPSSNQQQHKHRKDLIIQANSKMKKTHKRKRKAHYPQGLFSF</sequence>
<evidence type="ECO:0000313" key="2">
    <source>
        <dbReference type="EMBL" id="CAE0365834.1"/>
    </source>
</evidence>
<dbReference type="Gene3D" id="3.20.20.80">
    <property type="entry name" value="Glycosidases"/>
    <property type="match status" value="1"/>
</dbReference>
<dbReference type="SUPFAM" id="SSF51445">
    <property type="entry name" value="(Trans)glycosidases"/>
    <property type="match status" value="1"/>
</dbReference>
<dbReference type="InterPro" id="IPR017853">
    <property type="entry name" value="GH"/>
</dbReference>
<gene>
    <name evidence="2" type="ORF">ALAG00032_LOCUS6578</name>
</gene>
<organism evidence="2">
    <name type="scientific">Aureoumbra lagunensis</name>
    <dbReference type="NCBI Taxonomy" id="44058"/>
    <lineage>
        <taxon>Eukaryota</taxon>
        <taxon>Sar</taxon>
        <taxon>Stramenopiles</taxon>
        <taxon>Ochrophyta</taxon>
        <taxon>Pelagophyceae</taxon>
        <taxon>Pelagomonadales</taxon>
        <taxon>Aureoumbra</taxon>
    </lineage>
</organism>
<feature type="compositionally biased region" description="Basic residues" evidence="1">
    <location>
        <begin position="718"/>
        <end position="730"/>
    </location>
</feature>
<proteinExistence type="predicted"/>
<accession>A0A7S3NK35</accession>
<evidence type="ECO:0008006" key="3">
    <source>
        <dbReference type="Google" id="ProtNLM"/>
    </source>
</evidence>
<feature type="region of interest" description="Disordered" evidence="1">
    <location>
        <begin position="718"/>
        <end position="738"/>
    </location>
</feature>
<reference evidence="2" key="1">
    <citation type="submission" date="2021-01" db="EMBL/GenBank/DDBJ databases">
        <authorList>
            <person name="Corre E."/>
            <person name="Pelletier E."/>
            <person name="Niang G."/>
            <person name="Scheremetjew M."/>
            <person name="Finn R."/>
            <person name="Kale V."/>
            <person name="Holt S."/>
            <person name="Cochrane G."/>
            <person name="Meng A."/>
            <person name="Brown T."/>
            <person name="Cohen L."/>
        </authorList>
    </citation>
    <scope>NUCLEOTIDE SEQUENCE</scope>
    <source>
        <strain evidence="2">CCMP1510</strain>
    </source>
</reference>
<dbReference type="EMBL" id="HBIJ01009357">
    <property type="protein sequence ID" value="CAE0365834.1"/>
    <property type="molecule type" value="Transcribed_RNA"/>
</dbReference>